<gene>
    <name evidence="2" type="ORF">RPMA_16695</name>
</gene>
<sequence>MKSIFIIASVIGVLVSTALFVMDRLTDHALMWMSWQMPGIGAAFLFWGAISDSAVAGMAVCLVVNAVVYGAAAFATLAVVRLLAYLWRTQAA</sequence>
<keyword evidence="1" id="KW-1133">Transmembrane helix</keyword>
<dbReference type="RefSeq" id="WP_211908871.1">
    <property type="nucleotide sequence ID" value="NZ_CP036498.1"/>
</dbReference>
<dbReference type="EMBL" id="CP036498">
    <property type="protein sequence ID" value="QUS40291.1"/>
    <property type="molecule type" value="Genomic_DNA"/>
</dbReference>
<evidence type="ECO:0000313" key="3">
    <source>
        <dbReference type="Proteomes" id="UP000682843"/>
    </source>
</evidence>
<evidence type="ECO:0000256" key="1">
    <source>
        <dbReference type="SAM" id="Phobius"/>
    </source>
</evidence>
<reference evidence="2 3" key="1">
    <citation type="submission" date="2019-02" db="EMBL/GenBank/DDBJ databases">
        <title>Emended description of the genus Rhodopseudomonas and description of Rhodopseudomonas albus sp. nov., a non-phototrophic, heavy-metal-tolerant bacterium isolated from garden soil.</title>
        <authorList>
            <person name="Bao Z."/>
            <person name="Cao W.W."/>
            <person name="Sato Y."/>
            <person name="Nishizawa T."/>
            <person name="Zhao J."/>
            <person name="Guo Y."/>
            <person name="Ohta H."/>
        </authorList>
    </citation>
    <scope>NUCLEOTIDE SEQUENCE [LARGE SCALE GENOMIC DNA]</scope>
    <source>
        <strain evidence="2 3">SK50-23</strain>
    </source>
</reference>
<feature type="transmembrane region" description="Helical" evidence="1">
    <location>
        <begin position="56"/>
        <end position="80"/>
    </location>
</feature>
<feature type="transmembrane region" description="Helical" evidence="1">
    <location>
        <begin position="29"/>
        <end position="50"/>
    </location>
</feature>
<accession>A0ABX8A972</accession>
<keyword evidence="1" id="KW-0472">Membrane</keyword>
<dbReference type="Proteomes" id="UP000682843">
    <property type="component" value="Chromosome"/>
</dbReference>
<keyword evidence="1" id="KW-0812">Transmembrane</keyword>
<proteinExistence type="predicted"/>
<protein>
    <submittedName>
        <fullName evidence="2">Uncharacterized protein</fullName>
    </submittedName>
</protein>
<organism evidence="2 3">
    <name type="scientific">Tardiphaga alba</name>
    <dbReference type="NCBI Taxonomy" id="340268"/>
    <lineage>
        <taxon>Bacteria</taxon>
        <taxon>Pseudomonadati</taxon>
        <taxon>Pseudomonadota</taxon>
        <taxon>Alphaproteobacteria</taxon>
        <taxon>Hyphomicrobiales</taxon>
        <taxon>Nitrobacteraceae</taxon>
        <taxon>Tardiphaga</taxon>
    </lineage>
</organism>
<evidence type="ECO:0000313" key="2">
    <source>
        <dbReference type="EMBL" id="QUS40291.1"/>
    </source>
</evidence>
<keyword evidence="3" id="KW-1185">Reference proteome</keyword>
<name>A0ABX8A972_9BRAD</name>
<feature type="transmembrane region" description="Helical" evidence="1">
    <location>
        <begin position="6"/>
        <end position="22"/>
    </location>
</feature>